<feature type="transmembrane region" description="Helical" evidence="1">
    <location>
        <begin position="61"/>
        <end position="86"/>
    </location>
</feature>
<evidence type="ECO:0000313" key="2">
    <source>
        <dbReference type="EMBL" id="SDK94369.1"/>
    </source>
</evidence>
<keyword evidence="1" id="KW-1133">Transmembrane helix</keyword>
<dbReference type="Proteomes" id="UP000199682">
    <property type="component" value="Unassembled WGS sequence"/>
</dbReference>
<name>A0A1G9G159_9PSEU</name>
<dbReference type="GO" id="GO:0140359">
    <property type="term" value="F:ABC-type transporter activity"/>
    <property type="evidence" value="ECO:0007669"/>
    <property type="project" value="InterPro"/>
</dbReference>
<feature type="transmembrane region" description="Helical" evidence="1">
    <location>
        <begin position="248"/>
        <end position="267"/>
    </location>
</feature>
<protein>
    <submittedName>
        <fullName evidence="2">ABC-2 type transport system permease protein</fullName>
    </submittedName>
</protein>
<dbReference type="Pfam" id="PF12679">
    <property type="entry name" value="ABC2_membrane_2"/>
    <property type="match status" value="1"/>
</dbReference>
<keyword evidence="1" id="KW-0472">Membrane</keyword>
<reference evidence="3" key="1">
    <citation type="submission" date="2016-10" db="EMBL/GenBank/DDBJ databases">
        <authorList>
            <person name="Varghese N."/>
            <person name="Submissions S."/>
        </authorList>
    </citation>
    <scope>NUCLEOTIDE SEQUENCE [LARGE SCALE GENOMIC DNA]</scope>
    <source>
        <strain evidence="3">DSM 44796</strain>
    </source>
</reference>
<dbReference type="PANTHER" id="PTHR37305:SF1">
    <property type="entry name" value="MEMBRANE PROTEIN"/>
    <property type="match status" value="1"/>
</dbReference>
<feature type="transmembrane region" description="Helical" evidence="1">
    <location>
        <begin position="161"/>
        <end position="186"/>
    </location>
</feature>
<dbReference type="AlphaFoldDB" id="A0A1G9G159"/>
<keyword evidence="1" id="KW-0812">Transmembrane</keyword>
<feature type="transmembrane region" description="Helical" evidence="1">
    <location>
        <begin position="193"/>
        <end position="212"/>
    </location>
</feature>
<feature type="transmembrane region" description="Helical" evidence="1">
    <location>
        <begin position="20"/>
        <end position="41"/>
    </location>
</feature>
<evidence type="ECO:0000313" key="3">
    <source>
        <dbReference type="Proteomes" id="UP000199682"/>
    </source>
</evidence>
<organism evidence="2 3">
    <name type="scientific">Lentzea albidocapillata subsp. violacea</name>
    <dbReference type="NCBI Taxonomy" id="128104"/>
    <lineage>
        <taxon>Bacteria</taxon>
        <taxon>Bacillati</taxon>
        <taxon>Actinomycetota</taxon>
        <taxon>Actinomycetes</taxon>
        <taxon>Pseudonocardiales</taxon>
        <taxon>Pseudonocardiaceae</taxon>
        <taxon>Lentzea</taxon>
    </lineage>
</organism>
<sequence>MITRQFGSEVRWMLRRPRTLIGLFGLILVPILISFGIWTASDDGESGGGPPGLGAILQGNGMVVPIFTLFLSLNLLLPLVASIWAADGLAGEAQHGTLRGLLVAPVSRVRLLFVKLFGLAAMSLFAVTLMAVVGIIAGTAFLGTDGMMTLSGTTLSTAEGLARIGLFILLVTFQMVAIGAVALAVSSTTEHPLVVQAATMTTIIVFQVLGQFTSLDWLHPFLITTGFPGLIDVMRDPIPLGQIGDSTLLAGCYLLIGTGLAAIRLVTKDS</sequence>
<proteinExistence type="predicted"/>
<evidence type="ECO:0000256" key="1">
    <source>
        <dbReference type="SAM" id="Phobius"/>
    </source>
</evidence>
<dbReference type="RefSeq" id="WP_090007197.1">
    <property type="nucleotide sequence ID" value="NZ_FNET01000008.1"/>
</dbReference>
<dbReference type="EMBL" id="FNET01000008">
    <property type="protein sequence ID" value="SDK94369.1"/>
    <property type="molecule type" value="Genomic_DNA"/>
</dbReference>
<gene>
    <name evidence="2" type="ORF">SAMN04488074_10852</name>
</gene>
<dbReference type="GO" id="GO:0005886">
    <property type="term" value="C:plasma membrane"/>
    <property type="evidence" value="ECO:0007669"/>
    <property type="project" value="UniProtKB-SubCell"/>
</dbReference>
<dbReference type="PANTHER" id="PTHR37305">
    <property type="entry name" value="INTEGRAL MEMBRANE PROTEIN-RELATED"/>
    <property type="match status" value="1"/>
</dbReference>
<accession>A0A1G9G159</accession>
<feature type="transmembrane region" description="Helical" evidence="1">
    <location>
        <begin position="116"/>
        <end position="141"/>
    </location>
</feature>